<feature type="transmembrane region" description="Helical" evidence="1">
    <location>
        <begin position="370"/>
        <end position="392"/>
    </location>
</feature>
<keyword evidence="1" id="KW-0472">Membrane</keyword>
<feature type="transmembrane region" description="Helical" evidence="1">
    <location>
        <begin position="313"/>
        <end position="332"/>
    </location>
</feature>
<gene>
    <name evidence="2" type="ORF">ARC78_12420</name>
</gene>
<accession>A0A0R0A699</accession>
<feature type="transmembrane region" description="Helical" evidence="1">
    <location>
        <begin position="32"/>
        <end position="51"/>
    </location>
</feature>
<sequence length="612" mass="67015">MSAQRAVHAAGSRHRFLAAVERRFAFNSRANMVAAALFVSLLGGCVSLWLGQDANWDLRNYHLYNGYAALHGRLALDLAPAQMQSYFSPLLDIAQYLLLTGAPGALSGFLMGVLHGLLFLPAAGIAWCVLDGRKERAWLAPLLALSGLCMGAVLSEFGNTMADNTTALFVLCSVWRVLRMQAGAALPRPGHGWLLAGALIGFAVALKLTNAIYAVGLAAAVLAGPGHWISRFRALLLVTLAAMVVAVLSVGWWYWQVWQQFGNPLFPQFNALFQSPLAAQGSIGDTRWLPEGFAEHLAWPLLFTFDPKRISEVSLTSGIWAMLAVAMFLLLARRLLGRREGGGGMFAPVLRSLVVFFVVSYLLWQTLFSIHRYLVALELIAPLLLWCACVALRPSPRGMRMGGWAIGVCVLISLAGWGNWGHERWASNAFEVQQPRIDSPGESVVLLVGGDPQAWRVAFLPRSVRYAAVASNFPESEGYRAHLRQMLLDRPQQFAIFPGSSDKLAARFESLNAKVAMAGLDRESDCAKLRWLTRRLKGLRSDVQVTDGRCVLIPRNGALQSVMEAEAEQRALAQSRLAAYGLMLVPGSCITLTSRIGQGQFPYQWCRLTPAR</sequence>
<dbReference type="Proteomes" id="UP000050836">
    <property type="component" value="Unassembled WGS sequence"/>
</dbReference>
<organism evidence="2 3">
    <name type="scientific">Stenotrophomonas pictorum JCM 9942</name>
    <dbReference type="NCBI Taxonomy" id="1236960"/>
    <lineage>
        <taxon>Bacteria</taxon>
        <taxon>Pseudomonadati</taxon>
        <taxon>Pseudomonadota</taxon>
        <taxon>Gammaproteobacteria</taxon>
        <taxon>Lysobacterales</taxon>
        <taxon>Lysobacteraceae</taxon>
        <taxon>Stenotrophomonas</taxon>
    </lineage>
</organism>
<keyword evidence="3" id="KW-1185">Reference proteome</keyword>
<evidence type="ECO:0000313" key="2">
    <source>
        <dbReference type="EMBL" id="KRG40630.1"/>
    </source>
</evidence>
<feature type="transmembrane region" description="Helical" evidence="1">
    <location>
        <begin position="234"/>
        <end position="255"/>
    </location>
</feature>
<evidence type="ECO:0000256" key="1">
    <source>
        <dbReference type="SAM" id="Phobius"/>
    </source>
</evidence>
<evidence type="ECO:0000313" key="3">
    <source>
        <dbReference type="Proteomes" id="UP000050836"/>
    </source>
</evidence>
<keyword evidence="1" id="KW-0812">Transmembrane</keyword>
<name>A0A0R0A699_9GAMM</name>
<dbReference type="AlphaFoldDB" id="A0A0R0A699"/>
<protein>
    <recommendedName>
        <fullName evidence="4">Glycosyltransferase RgtA/B/C/D-like domain-containing protein</fullName>
    </recommendedName>
</protein>
<proteinExistence type="predicted"/>
<reference evidence="2 3" key="1">
    <citation type="submission" date="2015-10" db="EMBL/GenBank/DDBJ databases">
        <title>Genome sequencing and analysis of members of genus Stenotrophomonas.</title>
        <authorList>
            <person name="Patil P.P."/>
            <person name="Midha S."/>
            <person name="Patil P.B."/>
        </authorList>
    </citation>
    <scope>NUCLEOTIDE SEQUENCE [LARGE SCALE GENOMIC DNA]</scope>
    <source>
        <strain evidence="2 3">JCM 9942</strain>
    </source>
</reference>
<feature type="transmembrane region" description="Helical" evidence="1">
    <location>
        <begin position="137"/>
        <end position="155"/>
    </location>
</feature>
<dbReference type="EMBL" id="LLXS01000032">
    <property type="protein sequence ID" value="KRG40630.1"/>
    <property type="molecule type" value="Genomic_DNA"/>
</dbReference>
<feature type="transmembrane region" description="Helical" evidence="1">
    <location>
        <begin position="344"/>
        <end position="364"/>
    </location>
</feature>
<comment type="caution">
    <text evidence="2">The sequence shown here is derived from an EMBL/GenBank/DDBJ whole genome shotgun (WGS) entry which is preliminary data.</text>
</comment>
<feature type="transmembrane region" description="Helical" evidence="1">
    <location>
        <begin position="106"/>
        <end position="130"/>
    </location>
</feature>
<dbReference type="RefSeq" id="WP_054658552.1">
    <property type="nucleotide sequence ID" value="NZ_BAZI01000085.1"/>
</dbReference>
<keyword evidence="1" id="KW-1133">Transmembrane helix</keyword>
<feature type="transmembrane region" description="Helical" evidence="1">
    <location>
        <begin position="404"/>
        <end position="420"/>
    </location>
</feature>
<evidence type="ECO:0008006" key="4">
    <source>
        <dbReference type="Google" id="ProtNLM"/>
    </source>
</evidence>